<organism evidence="3">
    <name type="scientific">freshwater metagenome</name>
    <dbReference type="NCBI Taxonomy" id="449393"/>
    <lineage>
        <taxon>unclassified sequences</taxon>
        <taxon>metagenomes</taxon>
        <taxon>ecological metagenomes</taxon>
    </lineage>
</organism>
<feature type="transmembrane region" description="Helical" evidence="1">
    <location>
        <begin position="42"/>
        <end position="62"/>
    </location>
</feature>
<sequence length="141" mass="14795">MSKQIDPRGPRFGAAITTVVLAVILLTIPTSVATVLLGIQTVVFALGAFVGLHAQPYGIIYRKLVLPRIAKPTALEAVEPPQFAQFVGFLFAATGLIALLAGAELVATIAVGFALGAAFLNAAFNFCLGCEMYLIGKRIFS</sequence>
<protein>
    <submittedName>
        <fullName evidence="3">Unannotated protein</fullName>
    </submittedName>
</protein>
<dbReference type="EMBL" id="CAEZWD010000025">
    <property type="protein sequence ID" value="CAB4645213.1"/>
    <property type="molecule type" value="Genomic_DNA"/>
</dbReference>
<evidence type="ECO:0000259" key="2">
    <source>
        <dbReference type="Pfam" id="PF14340"/>
    </source>
</evidence>
<accession>A0A6J6K9X8</accession>
<feature type="transmembrane region" description="Helical" evidence="1">
    <location>
        <begin position="83"/>
        <end position="103"/>
    </location>
</feature>
<proteinExistence type="predicted"/>
<gene>
    <name evidence="3" type="ORF">UFOPK2171_00344</name>
    <name evidence="4" type="ORF">UFOPK2237_00519</name>
</gene>
<keyword evidence="1" id="KW-0812">Transmembrane</keyword>
<evidence type="ECO:0000256" key="1">
    <source>
        <dbReference type="SAM" id="Phobius"/>
    </source>
</evidence>
<dbReference type="AlphaFoldDB" id="A0A6J6K9X8"/>
<dbReference type="EMBL" id="CAEZWI010000047">
    <property type="protein sequence ID" value="CAB4651093.1"/>
    <property type="molecule type" value="Genomic_DNA"/>
</dbReference>
<feature type="transmembrane region" description="Helical" evidence="1">
    <location>
        <begin position="12"/>
        <end position="36"/>
    </location>
</feature>
<evidence type="ECO:0000313" key="4">
    <source>
        <dbReference type="EMBL" id="CAB4651093.1"/>
    </source>
</evidence>
<name>A0A6J6K9X8_9ZZZZ</name>
<keyword evidence="1" id="KW-1133">Transmembrane helix</keyword>
<feature type="domain" description="DUF4395" evidence="2">
    <location>
        <begin position="5"/>
        <end position="138"/>
    </location>
</feature>
<dbReference type="Pfam" id="PF14340">
    <property type="entry name" value="DUF4395"/>
    <property type="match status" value="1"/>
</dbReference>
<dbReference type="InterPro" id="IPR025508">
    <property type="entry name" value="DUF4395"/>
</dbReference>
<feature type="transmembrane region" description="Helical" evidence="1">
    <location>
        <begin position="109"/>
        <end position="135"/>
    </location>
</feature>
<evidence type="ECO:0000313" key="3">
    <source>
        <dbReference type="EMBL" id="CAB4645213.1"/>
    </source>
</evidence>
<reference evidence="3" key="1">
    <citation type="submission" date="2020-05" db="EMBL/GenBank/DDBJ databases">
        <authorList>
            <person name="Chiriac C."/>
            <person name="Salcher M."/>
            <person name="Ghai R."/>
            <person name="Kavagutti S V."/>
        </authorList>
    </citation>
    <scope>NUCLEOTIDE SEQUENCE</scope>
</reference>
<keyword evidence="1" id="KW-0472">Membrane</keyword>